<feature type="transmembrane region" description="Helical" evidence="7">
    <location>
        <begin position="98"/>
        <end position="122"/>
    </location>
</feature>
<sequence length="260" mass="28141">MKVISVHTLVQFFFFGLVLSGAIVLSAPTNVDLTNNNLPILSPGFFAGTDRLGRDNLALFCYGSLSTILLVVPARILTIFVSFILSAFSLFFPKRSDFILSGIVSVSLAIPSLLSALVVMSLLPSSPFAIFIAILVSDWALSYETLTAKIREIKQSSYLSASLCMGAKPYQLILLHYLPALRNIFGFLFFSGLPGVVMTTALFSYLGIQTSLGDTGPGLGEQISFSKDYFDKTPVSVLLPIVAILTLVYSLGSNQKKNET</sequence>
<evidence type="ECO:0000256" key="6">
    <source>
        <dbReference type="ARBA" id="ARBA00023136"/>
    </source>
</evidence>
<evidence type="ECO:0000256" key="2">
    <source>
        <dbReference type="ARBA" id="ARBA00022448"/>
    </source>
</evidence>
<keyword evidence="4 7" id="KW-0812">Transmembrane</keyword>
<feature type="domain" description="ABC transmembrane type-1" evidence="8">
    <location>
        <begin position="64"/>
        <end position="253"/>
    </location>
</feature>
<protein>
    <submittedName>
        <fullName evidence="9">ABC transporter, permease protein</fullName>
    </submittedName>
</protein>
<accession>R8ZZQ5</accession>
<comment type="caution">
    <text evidence="9">The sequence shown here is derived from an EMBL/GenBank/DDBJ whole genome shotgun (WGS) entry which is preliminary data.</text>
</comment>
<name>R8ZZQ5_9LEPT</name>
<comment type="subcellular location">
    <subcellularLocation>
        <location evidence="1 7">Cell membrane</location>
        <topology evidence="1 7">Multi-pass membrane protein</topology>
    </subcellularLocation>
</comment>
<dbReference type="RefSeq" id="WP_015680609.1">
    <property type="nucleotide sequence ID" value="NZ_AOGZ02000014.1"/>
</dbReference>
<evidence type="ECO:0000259" key="8">
    <source>
        <dbReference type="PROSITE" id="PS50928"/>
    </source>
</evidence>
<dbReference type="Pfam" id="PF00528">
    <property type="entry name" value="BPD_transp_1"/>
    <property type="match status" value="1"/>
</dbReference>
<proteinExistence type="inferred from homology"/>
<evidence type="ECO:0000313" key="9">
    <source>
        <dbReference type="EMBL" id="EOQ95219.1"/>
    </source>
</evidence>
<feature type="transmembrane region" description="Helical" evidence="7">
    <location>
        <begin position="128"/>
        <end position="146"/>
    </location>
</feature>
<dbReference type="InterPro" id="IPR000515">
    <property type="entry name" value="MetI-like"/>
</dbReference>
<dbReference type="PROSITE" id="PS50928">
    <property type="entry name" value="ABC_TM1"/>
    <property type="match status" value="1"/>
</dbReference>
<dbReference type="Proteomes" id="UP000013984">
    <property type="component" value="Unassembled WGS sequence"/>
</dbReference>
<evidence type="ECO:0000256" key="7">
    <source>
        <dbReference type="RuleBase" id="RU363032"/>
    </source>
</evidence>
<comment type="similarity">
    <text evidence="7">Belongs to the binding-protein-dependent transport system permease family.</text>
</comment>
<gene>
    <name evidence="9" type="ORF">LEP1GSC195_3945</name>
</gene>
<dbReference type="STRING" id="1218599.LEP1GSC195_3945"/>
<dbReference type="EMBL" id="AOGZ02000014">
    <property type="protein sequence ID" value="EOQ95219.1"/>
    <property type="molecule type" value="Genomic_DNA"/>
</dbReference>
<keyword evidence="6 7" id="KW-0472">Membrane</keyword>
<keyword evidence="2 7" id="KW-0813">Transport</keyword>
<dbReference type="PANTHER" id="PTHR43386:SF1">
    <property type="entry name" value="D,D-DIPEPTIDE TRANSPORT SYSTEM PERMEASE PROTEIN DDPC-RELATED"/>
    <property type="match status" value="1"/>
</dbReference>
<dbReference type="PANTHER" id="PTHR43386">
    <property type="entry name" value="OLIGOPEPTIDE TRANSPORT SYSTEM PERMEASE PROTEIN APPC"/>
    <property type="match status" value="1"/>
</dbReference>
<organism evidence="9 10">
    <name type="scientific">Leptospira wolbachii serovar Codice str. CDC</name>
    <dbReference type="NCBI Taxonomy" id="1218599"/>
    <lineage>
        <taxon>Bacteria</taxon>
        <taxon>Pseudomonadati</taxon>
        <taxon>Spirochaetota</taxon>
        <taxon>Spirochaetia</taxon>
        <taxon>Leptospirales</taxon>
        <taxon>Leptospiraceae</taxon>
        <taxon>Leptospira</taxon>
    </lineage>
</organism>
<reference evidence="9" key="1">
    <citation type="submission" date="2013-04" db="EMBL/GenBank/DDBJ databases">
        <authorList>
            <person name="Harkins D.M."/>
            <person name="Durkin A.S."/>
            <person name="Brinkac L.M."/>
            <person name="Haft D.H."/>
            <person name="Selengut J.D."/>
            <person name="Sanka R."/>
            <person name="DePew J."/>
            <person name="Purushe J."/>
            <person name="Galloway R.L."/>
            <person name="Vinetz J.M."/>
            <person name="Sutton G.G."/>
            <person name="Nierman W.C."/>
            <person name="Fouts D.E."/>
        </authorList>
    </citation>
    <scope>NUCLEOTIDE SEQUENCE [LARGE SCALE GENOMIC DNA]</scope>
    <source>
        <strain evidence="9">CDC</strain>
    </source>
</reference>
<feature type="transmembrane region" description="Helical" evidence="7">
    <location>
        <begin position="184"/>
        <end position="208"/>
    </location>
</feature>
<keyword evidence="3" id="KW-1003">Cell membrane</keyword>
<keyword evidence="10" id="KW-1185">Reference proteome</keyword>
<evidence type="ECO:0000256" key="3">
    <source>
        <dbReference type="ARBA" id="ARBA00022475"/>
    </source>
</evidence>
<dbReference type="GO" id="GO:0005886">
    <property type="term" value="C:plasma membrane"/>
    <property type="evidence" value="ECO:0007669"/>
    <property type="project" value="UniProtKB-SubCell"/>
</dbReference>
<dbReference type="SUPFAM" id="SSF161098">
    <property type="entry name" value="MetI-like"/>
    <property type="match status" value="1"/>
</dbReference>
<evidence type="ECO:0000256" key="1">
    <source>
        <dbReference type="ARBA" id="ARBA00004651"/>
    </source>
</evidence>
<feature type="transmembrane region" description="Helical" evidence="7">
    <location>
        <begin position="229"/>
        <end position="251"/>
    </location>
</feature>
<dbReference type="InterPro" id="IPR050366">
    <property type="entry name" value="BP-dependent_transpt_permease"/>
</dbReference>
<dbReference type="Gene3D" id="1.10.3720.10">
    <property type="entry name" value="MetI-like"/>
    <property type="match status" value="1"/>
</dbReference>
<dbReference type="AlphaFoldDB" id="R8ZZQ5"/>
<dbReference type="OrthoDB" id="345255at2"/>
<keyword evidence="5 7" id="KW-1133">Transmembrane helix</keyword>
<dbReference type="InterPro" id="IPR035906">
    <property type="entry name" value="MetI-like_sf"/>
</dbReference>
<feature type="transmembrane region" description="Helical" evidence="7">
    <location>
        <begin position="68"/>
        <end position="91"/>
    </location>
</feature>
<evidence type="ECO:0000313" key="10">
    <source>
        <dbReference type="Proteomes" id="UP000013984"/>
    </source>
</evidence>
<dbReference type="GO" id="GO:0055085">
    <property type="term" value="P:transmembrane transport"/>
    <property type="evidence" value="ECO:0007669"/>
    <property type="project" value="InterPro"/>
</dbReference>
<dbReference type="CDD" id="cd06261">
    <property type="entry name" value="TM_PBP2"/>
    <property type="match status" value="1"/>
</dbReference>
<evidence type="ECO:0000256" key="5">
    <source>
        <dbReference type="ARBA" id="ARBA00022989"/>
    </source>
</evidence>
<evidence type="ECO:0000256" key="4">
    <source>
        <dbReference type="ARBA" id="ARBA00022692"/>
    </source>
</evidence>